<evidence type="ECO:0000313" key="2">
    <source>
        <dbReference type="Proteomes" id="UP000059680"/>
    </source>
</evidence>
<reference evidence="1 2" key="3">
    <citation type="journal article" date="2013" name="Rice">
        <title>Improvement of the Oryza sativa Nipponbare reference genome using next generation sequence and optical map data.</title>
        <authorList>
            <person name="Kawahara Y."/>
            <person name="de la Bastide M."/>
            <person name="Hamilton J.P."/>
            <person name="Kanamori H."/>
            <person name="McCombie W.R."/>
            <person name="Ouyang S."/>
            <person name="Schwartz D.C."/>
            <person name="Tanaka T."/>
            <person name="Wu J."/>
            <person name="Zhou S."/>
            <person name="Childs K.L."/>
            <person name="Davidson R.M."/>
            <person name="Lin H."/>
            <person name="Quesada-Ocampo L."/>
            <person name="Vaillancourt B."/>
            <person name="Sakai H."/>
            <person name="Lee S.S."/>
            <person name="Kim J."/>
            <person name="Numa H."/>
            <person name="Itoh T."/>
            <person name="Buell C.R."/>
            <person name="Matsumoto T."/>
        </authorList>
    </citation>
    <scope>NUCLEOTIDE SEQUENCE [LARGE SCALE GENOMIC DNA]</scope>
    <source>
        <strain evidence="2">cv. Nipponbare</strain>
    </source>
</reference>
<gene>
    <name evidence="1" type="ordered locus">Os05g0221700</name>
    <name evidence="1" type="ORF">OSNPB_050221700</name>
</gene>
<organism evidence="1 2">
    <name type="scientific">Oryza sativa subsp. japonica</name>
    <name type="common">Rice</name>
    <dbReference type="NCBI Taxonomy" id="39947"/>
    <lineage>
        <taxon>Eukaryota</taxon>
        <taxon>Viridiplantae</taxon>
        <taxon>Streptophyta</taxon>
        <taxon>Embryophyta</taxon>
        <taxon>Tracheophyta</taxon>
        <taxon>Spermatophyta</taxon>
        <taxon>Magnoliopsida</taxon>
        <taxon>Liliopsida</taxon>
        <taxon>Poales</taxon>
        <taxon>Poaceae</taxon>
        <taxon>BOP clade</taxon>
        <taxon>Oryzoideae</taxon>
        <taxon>Oryzeae</taxon>
        <taxon>Oryzinae</taxon>
        <taxon>Oryza</taxon>
        <taxon>Oryza sativa</taxon>
    </lineage>
</organism>
<reference evidence="1 2" key="2">
    <citation type="journal article" date="2013" name="Plant Cell Physiol.">
        <title>Rice Annotation Project Database (RAP-DB): an integrative and interactive database for rice genomics.</title>
        <authorList>
            <person name="Sakai H."/>
            <person name="Lee S.S."/>
            <person name="Tanaka T."/>
            <person name="Numa H."/>
            <person name="Kim J."/>
            <person name="Kawahara Y."/>
            <person name="Wakimoto H."/>
            <person name="Yang C.C."/>
            <person name="Iwamoto M."/>
            <person name="Abe T."/>
            <person name="Yamada Y."/>
            <person name="Muto A."/>
            <person name="Inokuchi H."/>
            <person name="Ikemura T."/>
            <person name="Matsumoto T."/>
            <person name="Sasaki T."/>
            <person name="Itoh T."/>
        </authorList>
    </citation>
    <scope>NUCLEOTIDE SEQUENCE [LARGE SCALE GENOMIC DNA]</scope>
    <source>
        <strain evidence="2">cv. Nipponbare</strain>
    </source>
</reference>
<protein>
    <submittedName>
        <fullName evidence="1">Os05g0221700 protein</fullName>
    </submittedName>
</protein>
<name>A0A0P0WJP6_ORYSJ</name>
<sequence>MAAPKQDVTDVARLGTPGKAFAYSLPSPTVIAPTSCHQLNSASIPSLPHHAPLPNSPKHTWSSTVPTVPSPLHVGCHPQLLTVTLRPPSPHTRSSVHHRYAMLRHHRKVTLKLHRHAPLVLRSLHPPFSWCECNLPHTAAPHCPPGLVMA</sequence>
<dbReference type="InParanoid" id="A0A0P0WJP6"/>
<dbReference type="EMBL" id="AP014961">
    <property type="protein sequence ID" value="BAS92868.1"/>
    <property type="molecule type" value="Genomic_DNA"/>
</dbReference>
<reference evidence="2" key="1">
    <citation type="journal article" date="2005" name="Nature">
        <title>The map-based sequence of the rice genome.</title>
        <authorList>
            <consortium name="International rice genome sequencing project (IRGSP)"/>
            <person name="Matsumoto T."/>
            <person name="Wu J."/>
            <person name="Kanamori H."/>
            <person name="Katayose Y."/>
            <person name="Fujisawa M."/>
            <person name="Namiki N."/>
            <person name="Mizuno H."/>
            <person name="Yamamoto K."/>
            <person name="Antonio B.A."/>
            <person name="Baba T."/>
            <person name="Sakata K."/>
            <person name="Nagamura Y."/>
            <person name="Aoki H."/>
            <person name="Arikawa K."/>
            <person name="Arita K."/>
            <person name="Bito T."/>
            <person name="Chiden Y."/>
            <person name="Fujitsuka N."/>
            <person name="Fukunaka R."/>
            <person name="Hamada M."/>
            <person name="Harada C."/>
            <person name="Hayashi A."/>
            <person name="Hijishita S."/>
            <person name="Honda M."/>
            <person name="Hosokawa S."/>
            <person name="Ichikawa Y."/>
            <person name="Idonuma A."/>
            <person name="Iijima M."/>
            <person name="Ikeda M."/>
            <person name="Ikeno M."/>
            <person name="Ito K."/>
            <person name="Ito S."/>
            <person name="Ito T."/>
            <person name="Ito Y."/>
            <person name="Ito Y."/>
            <person name="Iwabuchi A."/>
            <person name="Kamiya K."/>
            <person name="Karasawa W."/>
            <person name="Kurita K."/>
            <person name="Katagiri S."/>
            <person name="Kikuta A."/>
            <person name="Kobayashi H."/>
            <person name="Kobayashi N."/>
            <person name="Machita K."/>
            <person name="Maehara T."/>
            <person name="Masukawa M."/>
            <person name="Mizubayashi T."/>
            <person name="Mukai Y."/>
            <person name="Nagasaki H."/>
            <person name="Nagata Y."/>
            <person name="Naito S."/>
            <person name="Nakashima M."/>
            <person name="Nakama Y."/>
            <person name="Nakamichi Y."/>
            <person name="Nakamura M."/>
            <person name="Meguro A."/>
            <person name="Negishi M."/>
            <person name="Ohta I."/>
            <person name="Ohta T."/>
            <person name="Okamoto M."/>
            <person name="Ono N."/>
            <person name="Saji S."/>
            <person name="Sakaguchi M."/>
            <person name="Sakai K."/>
            <person name="Shibata M."/>
            <person name="Shimokawa T."/>
            <person name="Song J."/>
            <person name="Takazaki Y."/>
            <person name="Terasawa K."/>
            <person name="Tsugane M."/>
            <person name="Tsuji K."/>
            <person name="Ueda S."/>
            <person name="Waki K."/>
            <person name="Yamagata H."/>
            <person name="Yamamoto M."/>
            <person name="Yamamoto S."/>
            <person name="Yamane H."/>
            <person name="Yoshiki S."/>
            <person name="Yoshihara R."/>
            <person name="Yukawa K."/>
            <person name="Zhong H."/>
            <person name="Yano M."/>
            <person name="Yuan Q."/>
            <person name="Ouyang S."/>
            <person name="Liu J."/>
            <person name="Jones K.M."/>
            <person name="Gansberger K."/>
            <person name="Moffat K."/>
            <person name="Hill J."/>
            <person name="Bera J."/>
            <person name="Fadrosh D."/>
            <person name="Jin S."/>
            <person name="Johri S."/>
            <person name="Kim M."/>
            <person name="Overton L."/>
            <person name="Reardon M."/>
            <person name="Tsitrin T."/>
            <person name="Vuong H."/>
            <person name="Weaver B."/>
            <person name="Ciecko A."/>
            <person name="Tallon L."/>
            <person name="Jackson J."/>
            <person name="Pai G."/>
            <person name="Aken S.V."/>
            <person name="Utterback T."/>
            <person name="Reidmuller S."/>
            <person name="Feldblyum T."/>
            <person name="Hsiao J."/>
            <person name="Zismann V."/>
            <person name="Iobst S."/>
            <person name="de Vazeille A.R."/>
            <person name="Buell C.R."/>
            <person name="Ying K."/>
            <person name="Li Y."/>
            <person name="Lu T."/>
            <person name="Huang Y."/>
            <person name="Zhao Q."/>
            <person name="Feng Q."/>
            <person name="Zhang L."/>
            <person name="Zhu J."/>
            <person name="Weng Q."/>
            <person name="Mu J."/>
            <person name="Lu Y."/>
            <person name="Fan D."/>
            <person name="Liu Y."/>
            <person name="Guan J."/>
            <person name="Zhang Y."/>
            <person name="Yu S."/>
            <person name="Liu X."/>
            <person name="Zhang Y."/>
            <person name="Hong G."/>
            <person name="Han B."/>
            <person name="Choisne N."/>
            <person name="Demange N."/>
            <person name="Orjeda G."/>
            <person name="Samain S."/>
            <person name="Cattolico L."/>
            <person name="Pelletier E."/>
            <person name="Couloux A."/>
            <person name="Segurens B."/>
            <person name="Wincker P."/>
            <person name="D'Hont A."/>
            <person name="Scarpelli C."/>
            <person name="Weissenbach J."/>
            <person name="Salanoubat M."/>
            <person name="Quetier F."/>
            <person name="Yu Y."/>
            <person name="Kim H.R."/>
            <person name="Rambo T."/>
            <person name="Currie J."/>
            <person name="Collura K."/>
            <person name="Luo M."/>
            <person name="Yang T."/>
            <person name="Ammiraju J.S.S."/>
            <person name="Engler F."/>
            <person name="Soderlund C."/>
            <person name="Wing R.A."/>
            <person name="Palmer L.E."/>
            <person name="de la Bastide M."/>
            <person name="Spiegel L."/>
            <person name="Nascimento L."/>
            <person name="Zutavern T."/>
            <person name="O'Shaughnessy A."/>
            <person name="Dike S."/>
            <person name="Dedhia N."/>
            <person name="Preston R."/>
            <person name="Balija V."/>
            <person name="McCombie W.R."/>
            <person name="Chow T."/>
            <person name="Chen H."/>
            <person name="Chung M."/>
            <person name="Chen C."/>
            <person name="Shaw J."/>
            <person name="Wu H."/>
            <person name="Hsiao K."/>
            <person name="Chao Y."/>
            <person name="Chu M."/>
            <person name="Cheng C."/>
            <person name="Hour A."/>
            <person name="Lee P."/>
            <person name="Lin S."/>
            <person name="Lin Y."/>
            <person name="Liou J."/>
            <person name="Liu S."/>
            <person name="Hsing Y."/>
            <person name="Raghuvanshi S."/>
            <person name="Mohanty A."/>
            <person name="Bharti A.K."/>
            <person name="Gaur A."/>
            <person name="Gupta V."/>
            <person name="Kumar D."/>
            <person name="Ravi V."/>
            <person name="Vij S."/>
            <person name="Kapur A."/>
            <person name="Khurana P."/>
            <person name="Khurana P."/>
            <person name="Khurana J.P."/>
            <person name="Tyagi A.K."/>
            <person name="Gaikwad K."/>
            <person name="Singh A."/>
            <person name="Dalal V."/>
            <person name="Srivastava S."/>
            <person name="Dixit A."/>
            <person name="Pal A.K."/>
            <person name="Ghazi I.A."/>
            <person name="Yadav M."/>
            <person name="Pandit A."/>
            <person name="Bhargava A."/>
            <person name="Sureshbabu K."/>
            <person name="Batra K."/>
            <person name="Sharma T.R."/>
            <person name="Mohapatra T."/>
            <person name="Singh N.K."/>
            <person name="Messing J."/>
            <person name="Nelson A.B."/>
            <person name="Fuks G."/>
            <person name="Kavchok S."/>
            <person name="Keizer G."/>
            <person name="Linton E."/>
            <person name="Llaca V."/>
            <person name="Song R."/>
            <person name="Tanyolac B."/>
            <person name="Young S."/>
            <person name="Ho-Il K."/>
            <person name="Hahn J.H."/>
            <person name="Sangsakoo G."/>
            <person name="Vanavichit A."/>
            <person name="de Mattos Luiz.A.T."/>
            <person name="Zimmer P.D."/>
            <person name="Malone G."/>
            <person name="Dellagostin O."/>
            <person name="de Oliveira A.C."/>
            <person name="Bevan M."/>
            <person name="Bancroft I."/>
            <person name="Minx P."/>
            <person name="Cordum H."/>
            <person name="Wilson R."/>
            <person name="Cheng Z."/>
            <person name="Jin W."/>
            <person name="Jiang J."/>
            <person name="Leong S.A."/>
            <person name="Iwama H."/>
            <person name="Gojobori T."/>
            <person name="Itoh T."/>
            <person name="Niimura Y."/>
            <person name="Fujii Y."/>
            <person name="Habara T."/>
            <person name="Sakai H."/>
            <person name="Sato Y."/>
            <person name="Wilson G."/>
            <person name="Kumar K."/>
            <person name="McCouch S."/>
            <person name="Juretic N."/>
            <person name="Hoen D."/>
            <person name="Wright S."/>
            <person name="Bruskiewich R."/>
            <person name="Bureau T."/>
            <person name="Miyao A."/>
            <person name="Hirochika H."/>
            <person name="Nishikawa T."/>
            <person name="Kadowaki K."/>
            <person name="Sugiura M."/>
            <person name="Burr B."/>
            <person name="Sasaki T."/>
        </authorList>
    </citation>
    <scope>NUCLEOTIDE SEQUENCE [LARGE SCALE GENOMIC DNA]</scope>
    <source>
        <strain evidence="2">cv. Nipponbare</strain>
    </source>
</reference>
<dbReference type="PaxDb" id="39947-A0A0P0WJP6"/>
<proteinExistence type="predicted"/>
<dbReference type="Proteomes" id="UP000059680">
    <property type="component" value="Chromosome 5"/>
</dbReference>
<evidence type="ECO:0000313" key="1">
    <source>
        <dbReference type="EMBL" id="BAS92868.1"/>
    </source>
</evidence>
<keyword evidence="2" id="KW-1185">Reference proteome</keyword>
<dbReference type="AlphaFoldDB" id="A0A0P0WJP6"/>
<accession>A0A0P0WJP6</accession>